<reference evidence="1" key="1">
    <citation type="journal article" date="2017" name="Syst. Appl. Microbiol.">
        <title>Soybeans inoculated with root zone soils of Canadian native legumes harbour diverse and novel Bradyrhizobium spp. that possess agricultural potential.</title>
        <authorList>
            <person name="Bromfield E.S.P."/>
            <person name="Cloutier S."/>
            <person name="Tambong J.T."/>
            <person name="Tran Thi T.V."/>
        </authorList>
    </citation>
    <scope>NUCLEOTIDE SEQUENCE</scope>
    <source>
        <strain evidence="1">1S5</strain>
    </source>
</reference>
<gene>
    <name evidence="1" type="ORF">HAP41_0000038360</name>
</gene>
<dbReference type="Proteomes" id="UP000551709">
    <property type="component" value="Chromosome"/>
</dbReference>
<dbReference type="Gene3D" id="3.40.50.720">
    <property type="entry name" value="NAD(P)-binding Rossmann-like Domain"/>
    <property type="match status" value="1"/>
</dbReference>
<evidence type="ECO:0000313" key="2">
    <source>
        <dbReference type="Proteomes" id="UP000551709"/>
    </source>
</evidence>
<dbReference type="RefSeq" id="WP_224580629.1">
    <property type="nucleotide sequence ID" value="NZ_CP096255.1"/>
</dbReference>
<accession>A0A8T5V9B5</accession>
<dbReference type="InterPro" id="IPR036291">
    <property type="entry name" value="NAD(P)-bd_dom_sf"/>
</dbReference>
<dbReference type="InterPro" id="IPR051207">
    <property type="entry name" value="ComplexI_NDUFA9_subunit"/>
</dbReference>
<dbReference type="GO" id="GO:0044877">
    <property type="term" value="F:protein-containing complex binding"/>
    <property type="evidence" value="ECO:0007669"/>
    <property type="project" value="TreeGrafter"/>
</dbReference>
<evidence type="ECO:0000313" key="1">
    <source>
        <dbReference type="EMBL" id="UPT86084.1"/>
    </source>
</evidence>
<protein>
    <submittedName>
        <fullName evidence="1">Complex I NDUFA9 subunit family protein</fullName>
    </submittedName>
</protein>
<dbReference type="InterPro" id="IPR001509">
    <property type="entry name" value="Epimerase_deHydtase"/>
</dbReference>
<reference evidence="1" key="2">
    <citation type="submission" date="2022-04" db="EMBL/GenBank/DDBJ databases">
        <authorList>
            <person name="Bromfield E.S.P."/>
            <person name="Cloutier S."/>
        </authorList>
    </citation>
    <scope>NUCLEOTIDE SEQUENCE</scope>
    <source>
        <strain evidence="1">1S5</strain>
    </source>
</reference>
<dbReference type="PANTHER" id="PTHR12126:SF11">
    <property type="entry name" value="NADH DEHYDROGENASE [UBIQUINONE] 1 ALPHA SUBCOMPLEX SUBUNIT 9, MITOCHONDRIAL"/>
    <property type="match status" value="1"/>
</dbReference>
<dbReference type="AlphaFoldDB" id="A0A8T5V9B5"/>
<dbReference type="Pfam" id="PF01370">
    <property type="entry name" value="Epimerase"/>
    <property type="match status" value="1"/>
</dbReference>
<dbReference type="CDD" id="cd05271">
    <property type="entry name" value="NDUFA9_like_SDR_a"/>
    <property type="match status" value="1"/>
</dbReference>
<proteinExistence type="predicted"/>
<name>A0A8T5V9B5_9BRAD</name>
<organism evidence="1 2">
    <name type="scientific">Bradyrhizobium barranii subsp. apii</name>
    <dbReference type="NCBI Taxonomy" id="2819348"/>
    <lineage>
        <taxon>Bacteria</taxon>
        <taxon>Pseudomonadati</taxon>
        <taxon>Pseudomonadota</taxon>
        <taxon>Alphaproteobacteria</taxon>
        <taxon>Hyphomicrobiales</taxon>
        <taxon>Nitrobacteraceae</taxon>
        <taxon>Bradyrhizobium</taxon>
        <taxon>Bradyrhizobium barranii</taxon>
    </lineage>
</organism>
<dbReference type="PANTHER" id="PTHR12126">
    <property type="entry name" value="NADH-UBIQUINONE OXIDOREDUCTASE 39 KDA SUBUNIT-RELATED"/>
    <property type="match status" value="1"/>
</dbReference>
<sequence>MLKHLLIEVIGHVSGLSDAQLEQIERSLPATKALIDLLSKAHPIIEQAETLYSEAQPLIDQARKEWQTVGPAAQILIDVISHHLNKGSSPAEATEAVRAALGGSIQNVAQDRGMDRGMNRGTVFGGTGFVGCRVVRHLSVSTVTVRIASRHPARAEGDNAEQVIADAHDERSVEAAVMGADGVVNAISLYTEHGGDTFHSVHVEAAARIAGVARRAGVKRFVHLSGIGADPTSPSPYIRNRGEGEVAVQAAFPGAVVIRPVVMFAPDDAFLTRILGLLRTLPAYPLFGDGRTRLQPVYVDDVAAAIAQVLRQTQRPFPIYELAGPRVYSYGELLRTIARTAGLRPMLVRVPFAFWNAAAGLAEILPHPPLTRNQVELMQIDTMVSGSRPGFGSLGISPRSLEEELKAMLKHTNEQTQNTKKGRARWG</sequence>
<dbReference type="EMBL" id="CP096255">
    <property type="protein sequence ID" value="UPT86084.1"/>
    <property type="molecule type" value="Genomic_DNA"/>
</dbReference>
<dbReference type="SUPFAM" id="SSF51735">
    <property type="entry name" value="NAD(P)-binding Rossmann-fold domains"/>
    <property type="match status" value="1"/>
</dbReference>